<dbReference type="EMBL" id="BAAAPY010000011">
    <property type="protein sequence ID" value="GAA2083861.1"/>
    <property type="molecule type" value="Genomic_DNA"/>
</dbReference>
<feature type="compositionally biased region" description="Basic residues" evidence="1">
    <location>
        <begin position="442"/>
        <end position="457"/>
    </location>
</feature>
<name>A0ABP5HPR0_9ACTN</name>
<proteinExistence type="predicted"/>
<accession>A0ABP5HPR0</accession>
<organism evidence="2 3">
    <name type="scientific">Aeromicrobium halocynthiae</name>
    <dbReference type="NCBI Taxonomy" id="560557"/>
    <lineage>
        <taxon>Bacteria</taxon>
        <taxon>Bacillati</taxon>
        <taxon>Actinomycetota</taxon>
        <taxon>Actinomycetes</taxon>
        <taxon>Propionibacteriales</taxon>
        <taxon>Nocardioidaceae</taxon>
        <taxon>Aeromicrobium</taxon>
    </lineage>
</organism>
<evidence type="ECO:0000256" key="1">
    <source>
        <dbReference type="SAM" id="MobiDB-lite"/>
    </source>
</evidence>
<comment type="caution">
    <text evidence="2">The sequence shown here is derived from an EMBL/GenBank/DDBJ whole genome shotgun (WGS) entry which is preliminary data.</text>
</comment>
<feature type="region of interest" description="Disordered" evidence="1">
    <location>
        <begin position="442"/>
        <end position="469"/>
    </location>
</feature>
<keyword evidence="3" id="KW-1185">Reference proteome</keyword>
<sequence length="630" mass="70612">MSISPAHRAHSADIARNFQIALAWVEQSGILDLIENSPAAQARNPKGAGRPPKLTPYPLKALLVTLTEMALAGQVMSIRTVVHRLNFVYTPDLIEALDTGFFQDRARIAAMRVVSELDPDGRPELPEEERAAFKMWKSEYQRCWKALDDQLMPLDDNVLGAGKARTVDELDKAAKRGGKKSQTDLRERIANRIVASSVEYKNGEFFTHLEPTDLHNGVLRDHCGDLAVDLTPIDVNISRHQGKVPKGKRSSSANQMAAFSPKNRRMRWPAVVGLTLGIIVGRVGSPRVPNVALSIGLSKPSPADRRATILCLDAIEEAGHRPPLAGRAHQYLIGDIAYQDMRHLNEYLIDNKYSAMFKYAKNENTILELRATDPDQTGQDQYVGYLYNGCPMCPLADHATLSQRPALEVPAYDVVNGQPTYNIDELEQHERDVQWFESRRAALHGKPQRRARRRVGRPTRGESEQKQEVSIRIGCPAAAGRIRCPLRKDLPSWKDPNLDIGINPPARPTPLCKAKSVTVWLTDRQVKHIQPNLIGTWEHEENYKANRALNEAFHSQLISPNVGGLRRGQILFRKNAQFTIAVALLVGVANIKALDKWRENLDRHGQSPLMAATERRRIRDLILRNRRPAA</sequence>
<feature type="compositionally biased region" description="Basic and acidic residues" evidence="1">
    <location>
        <begin position="459"/>
        <end position="469"/>
    </location>
</feature>
<dbReference type="RefSeq" id="WP_344329572.1">
    <property type="nucleotide sequence ID" value="NZ_BAAAPY010000011.1"/>
</dbReference>
<gene>
    <name evidence="2" type="ORF">GCM10009821_26360</name>
</gene>
<evidence type="ECO:0000313" key="2">
    <source>
        <dbReference type="EMBL" id="GAA2083861.1"/>
    </source>
</evidence>
<evidence type="ECO:0000313" key="3">
    <source>
        <dbReference type="Proteomes" id="UP001501480"/>
    </source>
</evidence>
<reference evidence="3" key="1">
    <citation type="journal article" date="2019" name="Int. J. Syst. Evol. Microbiol.">
        <title>The Global Catalogue of Microorganisms (GCM) 10K type strain sequencing project: providing services to taxonomists for standard genome sequencing and annotation.</title>
        <authorList>
            <consortium name="The Broad Institute Genomics Platform"/>
            <consortium name="The Broad Institute Genome Sequencing Center for Infectious Disease"/>
            <person name="Wu L."/>
            <person name="Ma J."/>
        </authorList>
    </citation>
    <scope>NUCLEOTIDE SEQUENCE [LARGE SCALE GENOMIC DNA]</scope>
    <source>
        <strain evidence="3">JCM 15749</strain>
    </source>
</reference>
<evidence type="ECO:0008006" key="4">
    <source>
        <dbReference type="Google" id="ProtNLM"/>
    </source>
</evidence>
<dbReference type="Proteomes" id="UP001501480">
    <property type="component" value="Unassembled WGS sequence"/>
</dbReference>
<protein>
    <recommendedName>
        <fullName evidence="4">Transposase</fullName>
    </recommendedName>
</protein>